<keyword evidence="6" id="KW-0408">Iron</keyword>
<keyword evidence="3 6" id="KW-0533">Nickel</keyword>
<dbReference type="Pfam" id="PF00374">
    <property type="entry name" value="NiFeSe_Hases"/>
    <property type="match status" value="2"/>
</dbReference>
<evidence type="ECO:0000256" key="2">
    <source>
        <dbReference type="ARBA" id="ARBA00009292"/>
    </source>
</evidence>
<feature type="binding site" evidence="6">
    <location>
        <position position="419"/>
    </location>
    <ligand>
        <name>Mg(2+)</name>
        <dbReference type="ChEBI" id="CHEBI:18420"/>
    </ligand>
</feature>
<feature type="binding site" evidence="6">
    <location>
        <position position="41"/>
    </location>
    <ligand>
        <name>Mg(2+)</name>
        <dbReference type="ChEBI" id="CHEBI:18420"/>
    </ligand>
</feature>
<evidence type="ECO:0000256" key="1">
    <source>
        <dbReference type="ARBA" id="ARBA00001967"/>
    </source>
</evidence>
<feature type="binding site" evidence="6">
    <location>
        <position position="60"/>
    </location>
    <ligand>
        <name>Ni(2+)</name>
        <dbReference type="ChEBI" id="CHEBI:49786"/>
    </ligand>
</feature>
<comment type="similarity">
    <text evidence="2">Belongs to the [NiFe]/[NiFeSe] hydrogenase large subunit family.</text>
</comment>
<dbReference type="OrthoDB" id="9761717at2"/>
<dbReference type="Gene3D" id="1.10.645.10">
    <property type="entry name" value="Cytochrome-c3 Hydrogenase, chain B"/>
    <property type="match status" value="1"/>
</dbReference>
<name>A0A1M6GDI5_MALRU</name>
<dbReference type="PANTHER" id="PTHR43600">
    <property type="entry name" value="COENZYME F420 HYDROGENASE, SUBUNIT ALPHA"/>
    <property type="match status" value="1"/>
</dbReference>
<feature type="binding site" evidence="6">
    <location>
        <position position="413"/>
    </location>
    <ligand>
        <name>Ni(2+)</name>
        <dbReference type="ChEBI" id="CHEBI:49786"/>
    </ligand>
</feature>
<dbReference type="GO" id="GO:0008901">
    <property type="term" value="F:ferredoxin hydrogenase activity"/>
    <property type="evidence" value="ECO:0007669"/>
    <property type="project" value="InterPro"/>
</dbReference>
<dbReference type="InterPro" id="IPR001501">
    <property type="entry name" value="Ni-dep_hyd_lsu"/>
</dbReference>
<keyword evidence="5" id="KW-0560">Oxidoreductase</keyword>
<feature type="binding site" evidence="6">
    <location>
        <position position="63"/>
    </location>
    <ligand>
        <name>Ni(2+)</name>
        <dbReference type="ChEBI" id="CHEBI:49786"/>
    </ligand>
</feature>
<keyword evidence="4 6" id="KW-0479">Metal-binding</keyword>
<keyword evidence="8" id="KW-1185">Reference proteome</keyword>
<keyword evidence="6" id="KW-0460">Magnesium</keyword>
<comment type="cofactor">
    <cofactor evidence="6">
        <name>Fe cation</name>
        <dbReference type="ChEBI" id="CHEBI:24875"/>
    </cofactor>
</comment>
<dbReference type="PROSITE" id="PS00508">
    <property type="entry name" value="NI_HGENASE_L_2"/>
    <property type="match status" value="1"/>
</dbReference>
<evidence type="ECO:0000256" key="5">
    <source>
        <dbReference type="ARBA" id="ARBA00023002"/>
    </source>
</evidence>
<sequence length="419" mass="46713">MKIELDYLTRIEGHGHLIVERDGDKIVNCRLQVVETPRFFEAMLQGRHISDVSTIVARVCGVCSISHTLVSLKTMEKALQIEVPPQAQLLRRLLSYGETAQSHLLHLYFMALPDHLGVPSLFKLLDSKQELVARALRLKRTANRICEVVGGRSIHPVTTCLGGFSARPEASELKKLRQELVATLPDLEATVELFASFEFPAFNRQRNALCLAPENDYPLSSDNLLSSNHERFPVTSHHQRIEEYISPDSTAKLARCEGDCYMVGPQARLRNGQQKLSPMAAKVATALSLEQTTLNPFENLKARLVEVIHCIEEALHCIDELLLRGMGRVVTPNIPSLAGEATAAIEAPRGTLFHSYRFNTQGIIEEANCIIPTAQNLASIEEDFKRLLPQLLDLSAADIQHKLEMLVRAYDPCLSCSTH</sequence>
<dbReference type="Proteomes" id="UP000184171">
    <property type="component" value="Unassembled WGS sequence"/>
</dbReference>
<evidence type="ECO:0000256" key="4">
    <source>
        <dbReference type="ARBA" id="ARBA00022723"/>
    </source>
</evidence>
<evidence type="ECO:0000256" key="6">
    <source>
        <dbReference type="PIRSR" id="PIRSR601501-1"/>
    </source>
</evidence>
<comment type="cofactor">
    <cofactor evidence="1 6">
        <name>Ni(2+)</name>
        <dbReference type="ChEBI" id="CHEBI:49786"/>
    </cofactor>
</comment>
<evidence type="ECO:0000313" key="7">
    <source>
        <dbReference type="EMBL" id="SHJ07940.1"/>
    </source>
</evidence>
<organism evidence="7 8">
    <name type="scientific">Malonomonas rubra DSM 5091</name>
    <dbReference type="NCBI Taxonomy" id="1122189"/>
    <lineage>
        <taxon>Bacteria</taxon>
        <taxon>Pseudomonadati</taxon>
        <taxon>Thermodesulfobacteriota</taxon>
        <taxon>Desulfuromonadia</taxon>
        <taxon>Desulfuromonadales</taxon>
        <taxon>Geopsychrobacteraceae</taxon>
        <taxon>Malonomonas</taxon>
    </lineage>
</organism>
<dbReference type="PANTHER" id="PTHR43600:SF2">
    <property type="entry name" value="F420-NON-REDUCING HYDROGENASE VHU SUBUNIT A"/>
    <property type="match status" value="1"/>
</dbReference>
<feature type="binding site" evidence="6">
    <location>
        <position position="416"/>
    </location>
    <ligand>
        <name>Fe cation</name>
        <dbReference type="ChEBI" id="CHEBI:24875"/>
    </ligand>
</feature>
<reference evidence="7 8" key="1">
    <citation type="submission" date="2016-11" db="EMBL/GenBank/DDBJ databases">
        <authorList>
            <person name="Jaros S."/>
            <person name="Januszkiewicz K."/>
            <person name="Wedrychowicz H."/>
        </authorList>
    </citation>
    <scope>NUCLEOTIDE SEQUENCE [LARGE SCALE GENOMIC DNA]</scope>
    <source>
        <strain evidence="7 8">DSM 5091</strain>
    </source>
</reference>
<dbReference type="RefSeq" id="WP_072907440.1">
    <property type="nucleotide sequence ID" value="NZ_FQZT01000004.1"/>
</dbReference>
<dbReference type="InterPro" id="IPR018194">
    <property type="entry name" value="Ni-dep_hyd_lsu_Ni_BS"/>
</dbReference>
<dbReference type="AlphaFoldDB" id="A0A1M6GDI5"/>
<dbReference type="InterPro" id="IPR029014">
    <property type="entry name" value="NiFe-Hase_large"/>
</dbReference>
<gene>
    <name evidence="7" type="ORF">SAMN02745165_01505</name>
</gene>
<accession>A0A1M6GDI5</accession>
<dbReference type="GO" id="GO:0016151">
    <property type="term" value="F:nickel cation binding"/>
    <property type="evidence" value="ECO:0007669"/>
    <property type="project" value="InterPro"/>
</dbReference>
<proteinExistence type="inferred from homology"/>
<dbReference type="STRING" id="1122189.SAMN02745165_01505"/>
<dbReference type="EMBL" id="FQZT01000004">
    <property type="protein sequence ID" value="SHJ07940.1"/>
    <property type="molecule type" value="Genomic_DNA"/>
</dbReference>
<evidence type="ECO:0000313" key="8">
    <source>
        <dbReference type="Proteomes" id="UP000184171"/>
    </source>
</evidence>
<protein>
    <submittedName>
        <fullName evidence="7">Coenzyme F420-reducing hydrogenase, alpha subunit</fullName>
    </submittedName>
</protein>
<evidence type="ECO:0000256" key="3">
    <source>
        <dbReference type="ARBA" id="ARBA00022596"/>
    </source>
</evidence>
<feature type="binding site" evidence="6">
    <location>
        <position position="63"/>
    </location>
    <ligand>
        <name>Fe cation</name>
        <dbReference type="ChEBI" id="CHEBI:24875"/>
    </ligand>
</feature>
<dbReference type="SUPFAM" id="SSF56762">
    <property type="entry name" value="HydB/Nqo4-like"/>
    <property type="match status" value="1"/>
</dbReference>